<dbReference type="KEGG" id="dmm:dnm_020350"/>
<dbReference type="RefSeq" id="WP_207681835.1">
    <property type="nucleotide sequence ID" value="NZ_CP061800.1"/>
</dbReference>
<reference evidence="2" key="1">
    <citation type="journal article" date="2021" name="Microb. Physiol.">
        <title>Proteogenomic Insights into the Physiology of Marine, Sulfate-Reducing, Filamentous Desulfonema limicola and Desulfonema magnum.</title>
        <authorList>
            <person name="Schnaars V."/>
            <person name="Wohlbrand L."/>
            <person name="Scheve S."/>
            <person name="Hinrichs C."/>
            <person name="Reinhardt R."/>
            <person name="Rabus R."/>
        </authorList>
    </citation>
    <scope>NUCLEOTIDE SEQUENCE</scope>
    <source>
        <strain evidence="2">4be13</strain>
    </source>
</reference>
<dbReference type="InterPro" id="IPR011990">
    <property type="entry name" value="TPR-like_helical_dom_sf"/>
</dbReference>
<gene>
    <name evidence="2" type="ORF">dnm_020350</name>
</gene>
<evidence type="ECO:0000313" key="3">
    <source>
        <dbReference type="Proteomes" id="UP000663722"/>
    </source>
</evidence>
<feature type="region of interest" description="Disordered" evidence="1">
    <location>
        <begin position="1"/>
        <end position="21"/>
    </location>
</feature>
<accession>A0A975BI99</accession>
<evidence type="ECO:0000313" key="2">
    <source>
        <dbReference type="EMBL" id="QTA86017.1"/>
    </source>
</evidence>
<feature type="compositionally biased region" description="Basic residues" evidence="1">
    <location>
        <begin position="1"/>
        <end position="14"/>
    </location>
</feature>
<dbReference type="EMBL" id="CP061800">
    <property type="protein sequence ID" value="QTA86017.1"/>
    <property type="molecule type" value="Genomic_DNA"/>
</dbReference>
<keyword evidence="3" id="KW-1185">Reference proteome</keyword>
<organism evidence="2 3">
    <name type="scientific">Desulfonema magnum</name>
    <dbReference type="NCBI Taxonomy" id="45655"/>
    <lineage>
        <taxon>Bacteria</taxon>
        <taxon>Pseudomonadati</taxon>
        <taxon>Thermodesulfobacteriota</taxon>
        <taxon>Desulfobacteria</taxon>
        <taxon>Desulfobacterales</taxon>
        <taxon>Desulfococcaceae</taxon>
        <taxon>Desulfonema</taxon>
    </lineage>
</organism>
<protein>
    <submittedName>
        <fullName evidence="2">Tetratricopeptide domain-containing protein</fullName>
    </submittedName>
</protein>
<proteinExistence type="predicted"/>
<dbReference type="AlphaFoldDB" id="A0A975BI99"/>
<name>A0A975BI99_9BACT</name>
<dbReference type="Proteomes" id="UP000663722">
    <property type="component" value="Chromosome"/>
</dbReference>
<evidence type="ECO:0000256" key="1">
    <source>
        <dbReference type="SAM" id="MobiDB-lite"/>
    </source>
</evidence>
<dbReference type="SUPFAM" id="SSF48452">
    <property type="entry name" value="TPR-like"/>
    <property type="match status" value="1"/>
</dbReference>
<sequence length="926" mass="106853">MGKKKKKKKDKKKGQQQLQNLTTDQLILRGKQSLDAKKPRDAISFFKLAIKKQGVSDDINTFLFRAYLLRESQLRKKNLTVEADMVKKQAQEYMPWVDQLSEADMFAYISTCSNKEAIDIYAGYLSANKRSARAEQFLANRLFKSERWELSDKLDESLPLRRDIAPVRKAIPLMDAAKWEEALDVLASISRTSPFAPVRMFCRAMVSFYNEDDADMSRALSMIPDDFPLSTVVENLKNTVGNGNKTSKAEPRLQCLWDGPVNIETDIKDLLYDLEHRRFRQAESSLSDLAEAVYPQEPTAVLSFMLESIWNMVLQYKIEEYDFHKMVSDLLPPSQAELLLTKTRFLDFKTPFTTAGQYLSLLENEFPDARRRKIAHAFILLYIVEAIRKSKFNTAKDKRGVQKYKKLLGIKSKTKDAETMLMDMTTEGIRLDPKNRKGYELLVTLSRASRPAKNAVEASLTDMLSHFADDPWPCLELASVFYEKNAFRKAENILKEAMIRAPHDSRVIDRHAIALLISAEKNIQRKKFHLVERDIGKAEELMSKKVAPFIIEKRIIFQIASNQPLEPGPLSEKKGKQVPKEKGAQLSLFKDRKALNRIVENELARLSLFEQLRILAVLIGDIKRRTLDEKKSVLKEIEKIFDKASKKIKELPSSEIIRLLTPLNKEYSSLFPSLEIAPIFLKKHKDILKNVEDSEIFSLYDLIFEKTWFGLIQKDIKQRIRKAKKKDRLLLDFYLVTIQHIKGEKLDPDLFFDIIDEAPPGPMRDELRTASRRLSKHASGVLKKALEMFEFDILDELPFFDNPFHDPFDDFFDDDDVLPERSLERELDNLLDQLDLIESDFDLSDEEAIPDEITNDLLNGCESFVDSLELRGAPDFVIMGLREILRSDPKVRRDFDMMTKIIMQTGGASRLSREARVLLLGKRKRK</sequence>